<feature type="domain" description="3-octaprenyl-4-hydroxybenzoate carboxy-lyase-like C-terminal" evidence="3">
    <location>
        <begin position="471"/>
        <end position="558"/>
    </location>
</feature>
<evidence type="ECO:0000313" key="4">
    <source>
        <dbReference type="EMBL" id="NOV00900.1"/>
    </source>
</evidence>
<dbReference type="InterPro" id="IPR049381">
    <property type="entry name" value="UbiD-like_C"/>
</dbReference>
<dbReference type="EMBL" id="WHNZ01000022">
    <property type="protein sequence ID" value="NOV00900.1"/>
    <property type="molecule type" value="Genomic_DNA"/>
</dbReference>
<reference evidence="4 5" key="1">
    <citation type="submission" date="2019-10" db="EMBL/GenBank/DDBJ databases">
        <title>Description of Paenibacillus pedi sp. nov.</title>
        <authorList>
            <person name="Carlier A."/>
            <person name="Qi S."/>
        </authorList>
    </citation>
    <scope>NUCLEOTIDE SEQUENCE [LARGE SCALE GENOMIC DNA]</scope>
    <source>
        <strain evidence="4 5">LMG 31457</strain>
    </source>
</reference>
<dbReference type="Pfam" id="PF20696">
    <property type="entry name" value="UbiD_C"/>
    <property type="match status" value="2"/>
</dbReference>
<protein>
    <submittedName>
        <fullName evidence="4">UbiD family decarboxylase</fullName>
    </submittedName>
</protein>
<evidence type="ECO:0000313" key="5">
    <source>
        <dbReference type="Proteomes" id="UP000618579"/>
    </source>
</evidence>
<dbReference type="SUPFAM" id="SSF50475">
    <property type="entry name" value="FMN-binding split barrel"/>
    <property type="match status" value="1"/>
</dbReference>
<sequence>MNYQNLEECIIDLEKNGHLVRIHEEVDPELEMAAIHMKVHEAGGPALLFENVKGSKFRAISNLFGTVERSKYIFRQTWEGTQNVIALRSDPMKALKSPFQHFGTGLAAWKALPQKVSGGLPDSFEEISIADLPLIRHWPEDGGAFVTLPQVYSEDPEKPGIMNSNLGMYRIQLSGNEYELNKEIGLHYQIHRGIGVHQAKATKQGLPLKVSCFIGGPPAHTLSAVMPLPEGMSEITFAGLLSGRRFRYSYIDGYCISHDADFVITGEIYPGETKPEGPFGDHLGYYSLTHPFPLMRVHKVYAKKNAIFPFTVVGRPPQEDTAFGALIHELTGDAIQQEIPGVKEVHAVDAAGVHPLLFAIGSERYTPYQQVKQPAELLTIANRILGTGQVSLAKYLFITAEENQPLDSHDVEHFLTYILARMDLHRDIHFYTNTTIDTLDYSGTGLNSGSKVVFAAVGDMKRELCQEVPSVFNNIPGVEQAHLVMPGIVAIQMSAFRSYSETQSDMQNLCEALGAQGPLPSCPMIVVSDDSQFMSAAIDNFLWATFTRSNPSHDIYGVNSYYEFKHWACDNIVIDARIKPHQAPPLIPDPAVEQNIKRLFTSGASLEGILKHQ</sequence>
<dbReference type="RefSeq" id="WP_171683711.1">
    <property type="nucleotide sequence ID" value="NZ_WHNZ01000022.1"/>
</dbReference>
<comment type="caution">
    <text evidence="4">The sequence shown here is derived from an EMBL/GenBank/DDBJ whole genome shotgun (WGS) entry which is preliminary data.</text>
</comment>
<name>A0ABX1ZQL9_9BACL</name>
<accession>A0ABX1ZQL9</accession>
<dbReference type="InterPro" id="IPR049383">
    <property type="entry name" value="UbiD-like_N"/>
</dbReference>
<evidence type="ECO:0000259" key="2">
    <source>
        <dbReference type="Pfam" id="PF20695"/>
    </source>
</evidence>
<dbReference type="Proteomes" id="UP000618579">
    <property type="component" value="Unassembled WGS sequence"/>
</dbReference>
<dbReference type="SUPFAM" id="SSF143968">
    <property type="entry name" value="UbiD C-terminal domain-like"/>
    <property type="match status" value="2"/>
</dbReference>
<dbReference type="PANTHER" id="PTHR30108">
    <property type="entry name" value="3-OCTAPRENYL-4-HYDROXYBENZOATE CARBOXY-LYASE-RELATED"/>
    <property type="match status" value="1"/>
</dbReference>
<dbReference type="NCBIfam" id="TIGR00148">
    <property type="entry name" value="UbiD family decarboxylase"/>
    <property type="match status" value="1"/>
</dbReference>
<evidence type="ECO:0000259" key="3">
    <source>
        <dbReference type="Pfam" id="PF20696"/>
    </source>
</evidence>
<organism evidence="4 5">
    <name type="scientific">Paenibacillus planticolens</name>
    <dbReference type="NCBI Taxonomy" id="2654976"/>
    <lineage>
        <taxon>Bacteria</taxon>
        <taxon>Bacillati</taxon>
        <taxon>Bacillota</taxon>
        <taxon>Bacilli</taxon>
        <taxon>Bacillales</taxon>
        <taxon>Paenibacillaceae</taxon>
        <taxon>Paenibacillus</taxon>
    </lineage>
</organism>
<dbReference type="PANTHER" id="PTHR30108:SF7">
    <property type="entry name" value="3-POLYPRENYL-4-HYDROXYBENZOATE DECARBOXYLASE"/>
    <property type="match status" value="1"/>
</dbReference>
<feature type="domain" description="3-octaprenyl-4-hydroxybenzoate carboxy-lyase-like Rift-related" evidence="1">
    <location>
        <begin position="125"/>
        <end position="316"/>
    </location>
</feature>
<gene>
    <name evidence="4" type="ORF">GC097_12830</name>
</gene>
<dbReference type="InterPro" id="IPR048304">
    <property type="entry name" value="UbiD_Rift_dom"/>
</dbReference>
<dbReference type="Gene3D" id="3.40.1670.10">
    <property type="entry name" value="UbiD C-terminal domain-like"/>
    <property type="match status" value="1"/>
</dbReference>
<dbReference type="Pfam" id="PF20695">
    <property type="entry name" value="UbiD_N"/>
    <property type="match status" value="1"/>
</dbReference>
<keyword evidence="5" id="KW-1185">Reference proteome</keyword>
<proteinExistence type="predicted"/>
<dbReference type="InterPro" id="IPR002830">
    <property type="entry name" value="UbiD"/>
</dbReference>
<dbReference type="Pfam" id="PF01977">
    <property type="entry name" value="UbiD"/>
    <property type="match status" value="1"/>
</dbReference>
<evidence type="ECO:0000259" key="1">
    <source>
        <dbReference type="Pfam" id="PF01977"/>
    </source>
</evidence>
<feature type="domain" description="3-octaprenyl-4-hydroxybenzoate carboxy-lyase-like C-terminal" evidence="3">
    <location>
        <begin position="323"/>
        <end position="456"/>
    </location>
</feature>
<feature type="domain" description="3-octaprenyl-4-hydroxybenzoate carboxy-lyase-like N-terminal" evidence="2">
    <location>
        <begin position="12"/>
        <end position="77"/>
    </location>
</feature>